<dbReference type="CDD" id="cd11386">
    <property type="entry name" value="MCP_signal"/>
    <property type="match status" value="1"/>
</dbReference>
<keyword evidence="5" id="KW-0472">Membrane</keyword>
<dbReference type="GO" id="GO:0007165">
    <property type="term" value="P:signal transduction"/>
    <property type="evidence" value="ECO:0007669"/>
    <property type="project" value="InterPro"/>
</dbReference>
<evidence type="ECO:0000256" key="5">
    <source>
        <dbReference type="SAM" id="Phobius"/>
    </source>
</evidence>
<dbReference type="FunFam" id="1.10.287.950:FF:000001">
    <property type="entry name" value="Methyl-accepting chemotaxis sensory transducer"/>
    <property type="match status" value="1"/>
</dbReference>
<evidence type="ECO:0000259" key="6">
    <source>
        <dbReference type="PROSITE" id="PS50111"/>
    </source>
</evidence>
<gene>
    <name evidence="8" type="ORF">MNBD_GAMMA10-2191</name>
</gene>
<evidence type="ECO:0000256" key="1">
    <source>
        <dbReference type="ARBA" id="ARBA00022500"/>
    </source>
</evidence>
<protein>
    <submittedName>
        <fullName evidence="8">Methyl-accepting chemotaxis sensor/transducer protein</fullName>
    </submittedName>
</protein>
<feature type="transmembrane region" description="Helical" evidence="5">
    <location>
        <begin position="20"/>
        <end position="41"/>
    </location>
</feature>
<feature type="region of interest" description="Disordered" evidence="4">
    <location>
        <begin position="325"/>
        <end position="344"/>
    </location>
</feature>
<keyword evidence="5" id="KW-0812">Transmembrane</keyword>
<dbReference type="SUPFAM" id="SSF58104">
    <property type="entry name" value="Methyl-accepting chemotaxis protein (MCP) signaling domain"/>
    <property type="match status" value="1"/>
</dbReference>
<dbReference type="InterPro" id="IPR004090">
    <property type="entry name" value="Chemotax_Me-accpt_rcpt"/>
</dbReference>
<evidence type="ECO:0000259" key="7">
    <source>
        <dbReference type="PROSITE" id="PS50885"/>
    </source>
</evidence>
<comment type="similarity">
    <text evidence="2">Belongs to the methyl-accepting chemotaxis (MCP) protein family.</text>
</comment>
<dbReference type="SMART" id="SM00304">
    <property type="entry name" value="HAMP"/>
    <property type="match status" value="2"/>
</dbReference>
<dbReference type="InterPro" id="IPR003660">
    <property type="entry name" value="HAMP_dom"/>
</dbReference>
<sequence length="590" mass="63088">MNFNFLKINKLNFKNSGLKLIFGSALLILAIIGSGALSFMLPTIIDGKLTTSFDAELLPGIEENMQQLGKEVEGLLIEKKKKSMENSKATFVSDKTIYADGLAAQLLPLAKNFDNDGISDAIDEQFDNIDDLLGVRFRSKASDNWTELGEIEQSDKTLLFTPKLESGGAYIELHVIISTFALHQAQTLEDQSFAKLLEQINISSKAMVEKTALKTRDIKDALSSSVRWTTAVIVAIFMLIFSIIVLLMLNKIVINPLGIMLAAAIDLSKGDGDLTQRLPSFGKNELGRTASAFNEFLEKIQGVLLEVQESVFRITTASSEVSTSAQALSDGSSRQAANVEETSASLEQMGASINQNTENAQTTDKIASESATSAKEGGEAVTGTVVAMTQIADKISIIEDIAYQTNMLALNAAIEAARAGDHGKGFAVVAAEVRKLAERSQVAASEISSLTTDSVKVAERAGVLLEKMVPDISRTAELVQEISAASEEQSSGVGQINSAMQQLDKVTQQNAASSEELAATAEQMQAQSQSLQQVVGFFRLSEEDDAHNGGGVAEMAASSQLTPPVVARPAVALSAGKSTQGVDESKFERF</sequence>
<dbReference type="GO" id="GO:0005886">
    <property type="term" value="C:plasma membrane"/>
    <property type="evidence" value="ECO:0007669"/>
    <property type="project" value="TreeGrafter"/>
</dbReference>
<keyword evidence="1" id="KW-0145">Chemotaxis</keyword>
<reference evidence="8" key="1">
    <citation type="submission" date="2018-06" db="EMBL/GenBank/DDBJ databases">
        <authorList>
            <person name="Zhirakovskaya E."/>
        </authorList>
    </citation>
    <scope>NUCLEOTIDE SEQUENCE</scope>
</reference>
<keyword evidence="3" id="KW-0175">Coiled coil</keyword>
<dbReference type="AlphaFoldDB" id="A0A3B0YSA3"/>
<dbReference type="Gene3D" id="1.10.287.950">
    <property type="entry name" value="Methyl-accepting chemotaxis protein"/>
    <property type="match status" value="1"/>
</dbReference>
<keyword evidence="5" id="KW-1133">Transmembrane helix</keyword>
<organism evidence="8">
    <name type="scientific">hydrothermal vent metagenome</name>
    <dbReference type="NCBI Taxonomy" id="652676"/>
    <lineage>
        <taxon>unclassified sequences</taxon>
        <taxon>metagenomes</taxon>
        <taxon>ecological metagenomes</taxon>
    </lineage>
</organism>
<dbReference type="PANTHER" id="PTHR43531:SF11">
    <property type="entry name" value="METHYL-ACCEPTING CHEMOTAXIS PROTEIN 3"/>
    <property type="match status" value="1"/>
</dbReference>
<evidence type="ECO:0000256" key="3">
    <source>
        <dbReference type="SAM" id="Coils"/>
    </source>
</evidence>
<dbReference type="CDD" id="cd06225">
    <property type="entry name" value="HAMP"/>
    <property type="match status" value="1"/>
</dbReference>
<dbReference type="EMBL" id="UOFJ01000593">
    <property type="protein sequence ID" value="VAW71346.1"/>
    <property type="molecule type" value="Genomic_DNA"/>
</dbReference>
<feature type="domain" description="HAMP" evidence="7">
    <location>
        <begin position="251"/>
        <end position="305"/>
    </location>
</feature>
<dbReference type="PROSITE" id="PS50111">
    <property type="entry name" value="CHEMOTAXIS_TRANSDUC_2"/>
    <property type="match status" value="1"/>
</dbReference>
<evidence type="ECO:0000256" key="4">
    <source>
        <dbReference type="SAM" id="MobiDB-lite"/>
    </source>
</evidence>
<dbReference type="Pfam" id="PF00672">
    <property type="entry name" value="HAMP"/>
    <property type="match status" value="1"/>
</dbReference>
<dbReference type="InterPro" id="IPR051310">
    <property type="entry name" value="MCP_chemotaxis"/>
</dbReference>
<evidence type="ECO:0000313" key="8">
    <source>
        <dbReference type="EMBL" id="VAW71346.1"/>
    </source>
</evidence>
<accession>A0A3B0YSA3</accession>
<feature type="transmembrane region" description="Helical" evidence="5">
    <location>
        <begin position="228"/>
        <end position="249"/>
    </location>
</feature>
<dbReference type="PROSITE" id="PS50885">
    <property type="entry name" value="HAMP"/>
    <property type="match status" value="1"/>
</dbReference>
<dbReference type="GO" id="GO:0004888">
    <property type="term" value="F:transmembrane signaling receptor activity"/>
    <property type="evidence" value="ECO:0007669"/>
    <property type="project" value="InterPro"/>
</dbReference>
<name>A0A3B0YSA3_9ZZZZ</name>
<dbReference type="GO" id="GO:0006935">
    <property type="term" value="P:chemotaxis"/>
    <property type="evidence" value="ECO:0007669"/>
    <property type="project" value="UniProtKB-KW"/>
</dbReference>
<feature type="region of interest" description="Disordered" evidence="4">
    <location>
        <begin position="355"/>
        <end position="378"/>
    </location>
</feature>
<proteinExistence type="inferred from homology"/>
<dbReference type="PRINTS" id="PR00260">
    <property type="entry name" value="CHEMTRNSDUCR"/>
</dbReference>
<dbReference type="PANTHER" id="PTHR43531">
    <property type="entry name" value="PROTEIN ICFG"/>
    <property type="match status" value="1"/>
</dbReference>
<evidence type="ECO:0000256" key="2">
    <source>
        <dbReference type="ARBA" id="ARBA00029447"/>
    </source>
</evidence>
<feature type="coiled-coil region" evidence="3">
    <location>
        <begin position="496"/>
        <end position="534"/>
    </location>
</feature>
<dbReference type="Pfam" id="PF00015">
    <property type="entry name" value="MCPsignal"/>
    <property type="match status" value="1"/>
</dbReference>
<dbReference type="SMART" id="SM00283">
    <property type="entry name" value="MA"/>
    <property type="match status" value="1"/>
</dbReference>
<dbReference type="InterPro" id="IPR004089">
    <property type="entry name" value="MCPsignal_dom"/>
</dbReference>
<feature type="domain" description="Methyl-accepting transducer" evidence="6">
    <location>
        <begin position="310"/>
        <end position="525"/>
    </location>
</feature>
<feature type="compositionally biased region" description="Polar residues" evidence="4">
    <location>
        <begin position="355"/>
        <end position="373"/>
    </location>
</feature>